<sequence>MLNIAIKPQQVGEFILKTAMIGLFALLSLRGCDIALKKQAELDYQECLSWQADGYPVECDVEKYR</sequence>
<proteinExistence type="predicted"/>
<evidence type="ECO:0000313" key="1">
    <source>
        <dbReference type="EMBL" id="STY90179.1"/>
    </source>
</evidence>
<gene>
    <name evidence="1" type="ORF">NCTC9426_00185</name>
</gene>
<accession>A0A1T0A257</accession>
<organism evidence="1 2">
    <name type="scientific">Moraxella bovis</name>
    <dbReference type="NCBI Taxonomy" id="476"/>
    <lineage>
        <taxon>Bacteria</taxon>
        <taxon>Pseudomonadati</taxon>
        <taxon>Pseudomonadota</taxon>
        <taxon>Gammaproteobacteria</taxon>
        <taxon>Moraxellales</taxon>
        <taxon>Moraxellaceae</taxon>
        <taxon>Moraxella</taxon>
    </lineage>
</organism>
<dbReference type="Proteomes" id="UP000254133">
    <property type="component" value="Unassembled WGS sequence"/>
</dbReference>
<dbReference type="RefSeq" id="WP_078274136.1">
    <property type="nucleotide sequence ID" value="NZ_MUXV01000025.1"/>
</dbReference>
<reference evidence="1 2" key="1">
    <citation type="submission" date="2018-06" db="EMBL/GenBank/DDBJ databases">
        <authorList>
            <consortium name="Pathogen Informatics"/>
            <person name="Doyle S."/>
        </authorList>
    </citation>
    <scope>NUCLEOTIDE SEQUENCE [LARGE SCALE GENOMIC DNA]</scope>
    <source>
        <strain evidence="1 2">NCTC9426</strain>
    </source>
</reference>
<dbReference type="AlphaFoldDB" id="A0A1T0A257"/>
<dbReference type="EMBL" id="UGPZ01000002">
    <property type="protein sequence ID" value="STY90179.1"/>
    <property type="molecule type" value="Genomic_DNA"/>
</dbReference>
<protein>
    <submittedName>
        <fullName evidence="1">Uncharacterized protein</fullName>
    </submittedName>
</protein>
<evidence type="ECO:0000313" key="2">
    <source>
        <dbReference type="Proteomes" id="UP000254133"/>
    </source>
</evidence>
<name>A0A1T0A257_MORBO</name>